<protein>
    <submittedName>
        <fullName evidence="1">Uncharacterized protein</fullName>
    </submittedName>
</protein>
<evidence type="ECO:0000313" key="2">
    <source>
        <dbReference type="Proteomes" id="UP001519460"/>
    </source>
</evidence>
<sequence length="81" mass="8912">MTERVNQVRKEFIWRLFGVTGVRVRVVARVVRATADENEAAKTVDVAVTRVGVCHAGTHREGQAEVVCTDIHRSHAALSST</sequence>
<evidence type="ECO:0000313" key="1">
    <source>
        <dbReference type="EMBL" id="KAK7499292.1"/>
    </source>
</evidence>
<dbReference type="AlphaFoldDB" id="A0ABD0LIC3"/>
<reference evidence="1 2" key="1">
    <citation type="journal article" date="2023" name="Sci. Data">
        <title>Genome assembly of the Korean intertidal mud-creeper Batillaria attramentaria.</title>
        <authorList>
            <person name="Patra A.K."/>
            <person name="Ho P.T."/>
            <person name="Jun S."/>
            <person name="Lee S.J."/>
            <person name="Kim Y."/>
            <person name="Won Y.J."/>
        </authorList>
    </citation>
    <scope>NUCLEOTIDE SEQUENCE [LARGE SCALE GENOMIC DNA]</scope>
    <source>
        <strain evidence="1">Wonlab-2016</strain>
    </source>
</reference>
<accession>A0ABD0LIC3</accession>
<comment type="caution">
    <text evidence="1">The sequence shown here is derived from an EMBL/GenBank/DDBJ whole genome shotgun (WGS) entry which is preliminary data.</text>
</comment>
<organism evidence="1 2">
    <name type="scientific">Batillaria attramentaria</name>
    <dbReference type="NCBI Taxonomy" id="370345"/>
    <lineage>
        <taxon>Eukaryota</taxon>
        <taxon>Metazoa</taxon>
        <taxon>Spiralia</taxon>
        <taxon>Lophotrochozoa</taxon>
        <taxon>Mollusca</taxon>
        <taxon>Gastropoda</taxon>
        <taxon>Caenogastropoda</taxon>
        <taxon>Sorbeoconcha</taxon>
        <taxon>Cerithioidea</taxon>
        <taxon>Batillariidae</taxon>
        <taxon>Batillaria</taxon>
    </lineage>
</organism>
<dbReference type="EMBL" id="JACVVK020000045">
    <property type="protein sequence ID" value="KAK7499292.1"/>
    <property type="molecule type" value="Genomic_DNA"/>
</dbReference>
<proteinExistence type="predicted"/>
<dbReference type="Proteomes" id="UP001519460">
    <property type="component" value="Unassembled WGS sequence"/>
</dbReference>
<gene>
    <name evidence="1" type="ORF">BaRGS_00009552</name>
</gene>
<keyword evidence="2" id="KW-1185">Reference proteome</keyword>
<name>A0ABD0LIC3_9CAEN</name>